<name>A0A3P3WC54_9FLAO</name>
<accession>A0A3P3WC54</accession>
<protein>
    <submittedName>
        <fullName evidence="4">T9SS C-terminal target domain-containing protein</fullName>
    </submittedName>
</protein>
<keyword evidence="5" id="KW-1185">Reference proteome</keyword>
<feature type="chain" id="PRO_5018212477" evidence="2">
    <location>
        <begin position="20"/>
        <end position="322"/>
    </location>
</feature>
<comment type="caution">
    <text evidence="4">The sequence shown here is derived from an EMBL/GenBank/DDBJ whole genome shotgun (WGS) entry which is preliminary data.</text>
</comment>
<dbReference type="RefSeq" id="WP_125017478.1">
    <property type="nucleotide sequence ID" value="NZ_RQVQ01000006.1"/>
</dbReference>
<feature type="signal peptide" evidence="2">
    <location>
        <begin position="1"/>
        <end position="19"/>
    </location>
</feature>
<dbReference type="EMBL" id="RQVQ01000006">
    <property type="protein sequence ID" value="RRJ92254.1"/>
    <property type="molecule type" value="Genomic_DNA"/>
</dbReference>
<dbReference type="NCBIfam" id="TIGR04183">
    <property type="entry name" value="Por_Secre_tail"/>
    <property type="match status" value="1"/>
</dbReference>
<evidence type="ECO:0000313" key="5">
    <source>
        <dbReference type="Proteomes" id="UP000275719"/>
    </source>
</evidence>
<organism evidence="4 5">
    <name type="scientific">Paenimyroides tangerinum</name>
    <dbReference type="NCBI Taxonomy" id="2488728"/>
    <lineage>
        <taxon>Bacteria</taxon>
        <taxon>Pseudomonadati</taxon>
        <taxon>Bacteroidota</taxon>
        <taxon>Flavobacteriia</taxon>
        <taxon>Flavobacteriales</taxon>
        <taxon>Flavobacteriaceae</taxon>
        <taxon>Paenimyroides</taxon>
    </lineage>
</organism>
<sequence>MKRITILIGALAFAITSNAQNFYSFSQSTSTYADLDQPINMNFSENWSTGYYGSEPISFDFPVFDQEMTHFYFDGGVFYLTDETSLPIVEFGLFETSIRDRNFDDSDDASFSPVSYQVVGTAGNRILKFEVKNAGLSSEQPSGTSTHFLNYQIWLYESDNAIEYHYGSHNITSLTTLNTEGVFHPYLSMLAFTDGIIYNRGAISGTLASPVYTEFEDDDEDLISMNGIATPNTVYRFEVITLSNHDKEKVNFAMYPNPTSDVLNLTFSENLDKNYSVYDLLGREVLNGKFENTSEAQISVENLQIGTYILRIGGTNKKFIKK</sequence>
<dbReference type="AlphaFoldDB" id="A0A3P3WC54"/>
<dbReference type="InterPro" id="IPR026444">
    <property type="entry name" value="Secre_tail"/>
</dbReference>
<dbReference type="OrthoDB" id="1347532at2"/>
<proteinExistence type="predicted"/>
<reference evidence="4 5" key="1">
    <citation type="submission" date="2018-11" db="EMBL/GenBank/DDBJ databases">
        <title>Flavobacterium sp. nov., YIM 102701-2 draft genome.</title>
        <authorList>
            <person name="Li G."/>
            <person name="Jiang Y."/>
        </authorList>
    </citation>
    <scope>NUCLEOTIDE SEQUENCE [LARGE SCALE GENOMIC DNA]</scope>
    <source>
        <strain evidence="4 5">YIM 102701-2</strain>
    </source>
</reference>
<evidence type="ECO:0000259" key="3">
    <source>
        <dbReference type="Pfam" id="PF18962"/>
    </source>
</evidence>
<evidence type="ECO:0000256" key="2">
    <source>
        <dbReference type="SAM" id="SignalP"/>
    </source>
</evidence>
<evidence type="ECO:0000313" key="4">
    <source>
        <dbReference type="EMBL" id="RRJ92254.1"/>
    </source>
</evidence>
<dbReference type="Pfam" id="PF18962">
    <property type="entry name" value="Por_Secre_tail"/>
    <property type="match status" value="1"/>
</dbReference>
<dbReference type="Proteomes" id="UP000275719">
    <property type="component" value="Unassembled WGS sequence"/>
</dbReference>
<keyword evidence="1 2" id="KW-0732">Signal</keyword>
<evidence type="ECO:0000256" key="1">
    <source>
        <dbReference type="ARBA" id="ARBA00022729"/>
    </source>
</evidence>
<gene>
    <name evidence="4" type="ORF">EG240_03495</name>
</gene>
<feature type="domain" description="Secretion system C-terminal sorting" evidence="3">
    <location>
        <begin position="254"/>
        <end position="322"/>
    </location>
</feature>